<reference evidence="1 2" key="1">
    <citation type="submission" date="2022-10" db="EMBL/GenBank/DDBJ databases">
        <title>Draft genome sequence of Streptomyces sp. YSPA8.</title>
        <authorList>
            <person name="Moriuchi R."/>
            <person name="Dohra H."/>
            <person name="Yamamura H."/>
            <person name="Kodani S."/>
        </authorList>
    </citation>
    <scope>NUCLEOTIDE SEQUENCE [LARGE SCALE GENOMIC DNA]</scope>
    <source>
        <strain evidence="1 2">YSPA8</strain>
    </source>
</reference>
<evidence type="ECO:0000313" key="1">
    <source>
        <dbReference type="EMBL" id="GLF98239.1"/>
    </source>
</evidence>
<dbReference type="RefSeq" id="WP_323450222.1">
    <property type="nucleotide sequence ID" value="NZ_BSBI01000013.1"/>
</dbReference>
<dbReference type="EMBL" id="BSBI01000013">
    <property type="protein sequence ID" value="GLF98239.1"/>
    <property type="molecule type" value="Genomic_DNA"/>
</dbReference>
<organism evidence="1 2">
    <name type="scientific">Streptomyces yaizuensis</name>
    <dbReference type="NCBI Taxonomy" id="2989713"/>
    <lineage>
        <taxon>Bacteria</taxon>
        <taxon>Bacillati</taxon>
        <taxon>Actinomycetota</taxon>
        <taxon>Actinomycetes</taxon>
        <taxon>Kitasatosporales</taxon>
        <taxon>Streptomycetaceae</taxon>
        <taxon>Streptomyces</taxon>
    </lineage>
</organism>
<dbReference type="Proteomes" id="UP001291653">
    <property type="component" value="Unassembled WGS sequence"/>
</dbReference>
<name>A0ABQ5P6M9_9ACTN</name>
<comment type="caution">
    <text evidence="1">The sequence shown here is derived from an EMBL/GenBank/DDBJ whole genome shotgun (WGS) entry which is preliminary data.</text>
</comment>
<sequence length="131" mass="14950">MNLTSQQIEDLFRERLDHLVLADGTRFTRADLLVYIDAFRIRTDETGTPLARQWQVLARRLREPHGAPDPAELAALREAATAIKRKEAERDAIIRRISSRWPVESLAHATDMTTTRIYQIAAEPQKQGDTS</sequence>
<gene>
    <name evidence="1" type="ORF">SYYSPA8_28100</name>
</gene>
<keyword evidence="2" id="KW-1185">Reference proteome</keyword>
<accession>A0ABQ5P6M9</accession>
<proteinExistence type="predicted"/>
<protein>
    <submittedName>
        <fullName evidence="1">Uncharacterized protein</fullName>
    </submittedName>
</protein>
<evidence type="ECO:0000313" key="2">
    <source>
        <dbReference type="Proteomes" id="UP001291653"/>
    </source>
</evidence>